<dbReference type="RefSeq" id="WP_129189856.1">
    <property type="nucleotide sequence ID" value="NZ_CP035491.1"/>
</dbReference>
<sequence>MEHELQVISEHRYLLGIDLGGTGSRAALTPFAHTLPDASALTEASTVRRLDGGRISVTAGGSTVIDVAEALIGDARRAWPDARIAAVGVGAAGVASLVDDPDAAATRLARAADAPAALAADAVTANLGALAGAPGAVVAVGTGAIALGTDLDRVWRRVGGWGHLYDDRGSGAWIGIRALQAAIETHDGIRQDAVALLALATERFGPVGAWPAHLYPRADRAGVLAGLAADVARLADSGDAVATAILDEAGARIAATLAAALDPGLPRVASFTGGVFASPVVDAAFRREFARLAPDADLRAAAGTPLDGALHLARRLATGALPRDRPPYLWLAD</sequence>
<accession>A0A4P6FBA4</accession>
<dbReference type="Pfam" id="PF01869">
    <property type="entry name" value="BcrAD_BadFG"/>
    <property type="match status" value="1"/>
</dbReference>
<evidence type="ECO:0000259" key="1">
    <source>
        <dbReference type="Pfam" id="PF01869"/>
    </source>
</evidence>
<dbReference type="EMBL" id="CP035491">
    <property type="protein sequence ID" value="QAY73015.1"/>
    <property type="molecule type" value="Genomic_DNA"/>
</dbReference>
<evidence type="ECO:0000313" key="3">
    <source>
        <dbReference type="Proteomes" id="UP000291259"/>
    </source>
</evidence>
<feature type="domain" description="ATPase BadF/BadG/BcrA/BcrD type" evidence="1">
    <location>
        <begin position="15"/>
        <end position="284"/>
    </location>
</feature>
<dbReference type="PANTHER" id="PTHR43190">
    <property type="entry name" value="N-ACETYL-D-GLUCOSAMINE KINASE"/>
    <property type="match status" value="1"/>
</dbReference>
<reference evidence="2 3" key="1">
    <citation type="submission" date="2019-01" db="EMBL/GenBank/DDBJ databases">
        <title>Genome sequencing of strain FW100M-8.</title>
        <authorList>
            <person name="Heo J."/>
            <person name="Kim S.-J."/>
            <person name="Kim J.-S."/>
            <person name="Hong S.-B."/>
            <person name="Kwon S.-W."/>
        </authorList>
    </citation>
    <scope>NUCLEOTIDE SEQUENCE [LARGE SCALE GENOMIC DNA]</scope>
    <source>
        <strain evidence="2 3">FW100M-8</strain>
    </source>
</reference>
<protein>
    <recommendedName>
        <fullName evidence="1">ATPase BadF/BadG/BcrA/BcrD type domain-containing protein</fullName>
    </recommendedName>
</protein>
<dbReference type="Proteomes" id="UP000291259">
    <property type="component" value="Chromosome"/>
</dbReference>
<dbReference type="AlphaFoldDB" id="A0A4P6FBA4"/>
<keyword evidence="3" id="KW-1185">Reference proteome</keyword>
<name>A0A4P6FBA4_9MICO</name>
<dbReference type="KEGG" id="agf:ET445_06325"/>
<dbReference type="OrthoDB" id="8701357at2"/>
<dbReference type="Gene3D" id="3.30.420.40">
    <property type="match status" value="2"/>
</dbReference>
<dbReference type="InterPro" id="IPR002731">
    <property type="entry name" value="ATPase_BadF"/>
</dbReference>
<organism evidence="2 3">
    <name type="scientific">Agromyces protaetiae</name>
    <dbReference type="NCBI Taxonomy" id="2509455"/>
    <lineage>
        <taxon>Bacteria</taxon>
        <taxon>Bacillati</taxon>
        <taxon>Actinomycetota</taxon>
        <taxon>Actinomycetes</taxon>
        <taxon>Micrococcales</taxon>
        <taxon>Microbacteriaceae</taxon>
        <taxon>Agromyces</taxon>
    </lineage>
</organism>
<dbReference type="PANTHER" id="PTHR43190:SF3">
    <property type="entry name" value="N-ACETYL-D-GLUCOSAMINE KINASE"/>
    <property type="match status" value="1"/>
</dbReference>
<dbReference type="InterPro" id="IPR052519">
    <property type="entry name" value="Euk-type_GlcNAc_Kinase"/>
</dbReference>
<proteinExistence type="predicted"/>
<gene>
    <name evidence="2" type="ORF">ET445_06325</name>
</gene>
<dbReference type="SUPFAM" id="SSF53067">
    <property type="entry name" value="Actin-like ATPase domain"/>
    <property type="match status" value="2"/>
</dbReference>
<dbReference type="InterPro" id="IPR043129">
    <property type="entry name" value="ATPase_NBD"/>
</dbReference>
<evidence type="ECO:0000313" key="2">
    <source>
        <dbReference type="EMBL" id="QAY73015.1"/>
    </source>
</evidence>